<reference evidence="2" key="5">
    <citation type="journal article" date="2021" name="G3 (Bethesda)">
        <title>Aegilops tauschii genome assembly Aet v5.0 features greater sequence contiguity and improved annotation.</title>
        <authorList>
            <person name="Wang L."/>
            <person name="Zhu T."/>
            <person name="Rodriguez J.C."/>
            <person name="Deal K.R."/>
            <person name="Dubcovsky J."/>
            <person name="McGuire P.E."/>
            <person name="Lux T."/>
            <person name="Spannagl M."/>
            <person name="Mayer K.F.X."/>
            <person name="Baldrich P."/>
            <person name="Meyers B.C."/>
            <person name="Huo N."/>
            <person name="Gu Y.Q."/>
            <person name="Zhou H."/>
            <person name="Devos K.M."/>
            <person name="Bennetzen J.L."/>
            <person name="Unver T."/>
            <person name="Budak H."/>
            <person name="Gulick P.J."/>
            <person name="Galiba G."/>
            <person name="Kalapos B."/>
            <person name="Nelson D.R."/>
            <person name="Li P."/>
            <person name="You F.M."/>
            <person name="Luo M.C."/>
            <person name="Dvorak J."/>
        </authorList>
    </citation>
    <scope>NUCLEOTIDE SEQUENCE [LARGE SCALE GENOMIC DNA]</scope>
    <source>
        <strain evidence="2">cv. AL8/78</strain>
    </source>
</reference>
<accession>A0A453GV24</accession>
<keyword evidence="3" id="KW-1185">Reference proteome</keyword>
<name>A0A453GV24_AEGTS</name>
<dbReference type="InterPro" id="IPR011990">
    <property type="entry name" value="TPR-like_helical_dom_sf"/>
</dbReference>
<dbReference type="AlphaFoldDB" id="A0A453GV24"/>
<reference evidence="3" key="2">
    <citation type="journal article" date="2017" name="Nat. Plants">
        <title>The Aegilops tauschii genome reveals multiple impacts of transposons.</title>
        <authorList>
            <person name="Zhao G."/>
            <person name="Zou C."/>
            <person name="Li K."/>
            <person name="Wang K."/>
            <person name="Li T."/>
            <person name="Gao L."/>
            <person name="Zhang X."/>
            <person name="Wang H."/>
            <person name="Yang Z."/>
            <person name="Liu X."/>
            <person name="Jiang W."/>
            <person name="Mao L."/>
            <person name="Kong X."/>
            <person name="Jiao Y."/>
            <person name="Jia J."/>
        </authorList>
    </citation>
    <scope>NUCLEOTIDE SEQUENCE [LARGE SCALE GENOMIC DNA]</scope>
    <source>
        <strain evidence="3">cv. AL8/78</strain>
    </source>
</reference>
<protein>
    <submittedName>
        <fullName evidence="2">Uncharacterized protein</fullName>
    </submittedName>
</protein>
<feature type="region of interest" description="Disordered" evidence="1">
    <location>
        <begin position="1"/>
        <end position="78"/>
    </location>
</feature>
<proteinExistence type="predicted"/>
<feature type="compositionally biased region" description="Basic and acidic residues" evidence="1">
    <location>
        <begin position="11"/>
        <end position="22"/>
    </location>
</feature>
<evidence type="ECO:0000313" key="2">
    <source>
        <dbReference type="EnsemblPlants" id="AET3Gv21217000.2"/>
    </source>
</evidence>
<dbReference type="Gene3D" id="1.25.40.10">
    <property type="entry name" value="Tetratricopeptide repeat domain"/>
    <property type="match status" value="1"/>
</dbReference>
<reference evidence="3" key="1">
    <citation type="journal article" date="2014" name="Science">
        <title>Ancient hybridizations among the ancestral genomes of bread wheat.</title>
        <authorList>
            <consortium name="International Wheat Genome Sequencing Consortium,"/>
            <person name="Marcussen T."/>
            <person name="Sandve S.R."/>
            <person name="Heier L."/>
            <person name="Spannagl M."/>
            <person name="Pfeifer M."/>
            <person name="Jakobsen K.S."/>
            <person name="Wulff B.B."/>
            <person name="Steuernagel B."/>
            <person name="Mayer K.F."/>
            <person name="Olsen O.A."/>
        </authorList>
    </citation>
    <scope>NUCLEOTIDE SEQUENCE [LARGE SCALE GENOMIC DNA]</scope>
    <source>
        <strain evidence="3">cv. AL8/78</strain>
    </source>
</reference>
<reference evidence="2" key="3">
    <citation type="journal article" date="2017" name="Nature">
        <title>Genome sequence of the progenitor of the wheat D genome Aegilops tauschii.</title>
        <authorList>
            <person name="Luo M.C."/>
            <person name="Gu Y.Q."/>
            <person name="Puiu D."/>
            <person name="Wang H."/>
            <person name="Twardziok S.O."/>
            <person name="Deal K.R."/>
            <person name="Huo N."/>
            <person name="Zhu T."/>
            <person name="Wang L."/>
            <person name="Wang Y."/>
            <person name="McGuire P.E."/>
            <person name="Liu S."/>
            <person name="Long H."/>
            <person name="Ramasamy R.K."/>
            <person name="Rodriguez J.C."/>
            <person name="Van S.L."/>
            <person name="Yuan L."/>
            <person name="Wang Z."/>
            <person name="Xia Z."/>
            <person name="Xiao L."/>
            <person name="Anderson O.D."/>
            <person name="Ouyang S."/>
            <person name="Liang Y."/>
            <person name="Zimin A.V."/>
            <person name="Pertea G."/>
            <person name="Qi P."/>
            <person name="Bennetzen J.L."/>
            <person name="Dai X."/>
            <person name="Dawson M.W."/>
            <person name="Muller H.G."/>
            <person name="Kugler K."/>
            <person name="Rivarola-Duarte L."/>
            <person name="Spannagl M."/>
            <person name="Mayer K.F.X."/>
            <person name="Lu F.H."/>
            <person name="Bevan M.W."/>
            <person name="Leroy P."/>
            <person name="Li P."/>
            <person name="You F.M."/>
            <person name="Sun Q."/>
            <person name="Liu Z."/>
            <person name="Lyons E."/>
            <person name="Wicker T."/>
            <person name="Salzberg S.L."/>
            <person name="Devos K.M."/>
            <person name="Dvorak J."/>
        </authorList>
    </citation>
    <scope>NUCLEOTIDE SEQUENCE [LARGE SCALE GENOMIC DNA]</scope>
    <source>
        <strain evidence="2">cv. AL8/78</strain>
    </source>
</reference>
<feature type="compositionally biased region" description="Polar residues" evidence="1">
    <location>
        <begin position="49"/>
        <end position="59"/>
    </location>
</feature>
<dbReference type="Proteomes" id="UP000015105">
    <property type="component" value="Chromosome 3D"/>
</dbReference>
<evidence type="ECO:0000256" key="1">
    <source>
        <dbReference type="SAM" id="MobiDB-lite"/>
    </source>
</evidence>
<reference evidence="2" key="4">
    <citation type="submission" date="2019-03" db="UniProtKB">
        <authorList>
            <consortium name="EnsemblPlants"/>
        </authorList>
    </citation>
    <scope>IDENTIFICATION</scope>
</reference>
<organism evidence="2 3">
    <name type="scientific">Aegilops tauschii subsp. strangulata</name>
    <name type="common">Goatgrass</name>
    <dbReference type="NCBI Taxonomy" id="200361"/>
    <lineage>
        <taxon>Eukaryota</taxon>
        <taxon>Viridiplantae</taxon>
        <taxon>Streptophyta</taxon>
        <taxon>Embryophyta</taxon>
        <taxon>Tracheophyta</taxon>
        <taxon>Spermatophyta</taxon>
        <taxon>Magnoliopsida</taxon>
        <taxon>Liliopsida</taxon>
        <taxon>Poales</taxon>
        <taxon>Poaceae</taxon>
        <taxon>BOP clade</taxon>
        <taxon>Pooideae</taxon>
        <taxon>Triticodae</taxon>
        <taxon>Triticeae</taxon>
        <taxon>Triticinae</taxon>
        <taxon>Aegilops</taxon>
    </lineage>
</organism>
<dbReference type="Gramene" id="AET3Gv21217000.2">
    <property type="protein sequence ID" value="AET3Gv21217000.2"/>
    <property type="gene ID" value="AET3Gv21217000"/>
</dbReference>
<sequence length="78" mass="8547">QESETGSWHVPIEEKSGDERARTWLCIGRTDLTKPPPEPPVANRVAQDLSPSEASNGAGQRQPEEQAAPVTGKRKDRD</sequence>
<evidence type="ECO:0000313" key="3">
    <source>
        <dbReference type="Proteomes" id="UP000015105"/>
    </source>
</evidence>
<dbReference type="EnsemblPlants" id="AET3Gv21217000.2">
    <property type="protein sequence ID" value="AET3Gv21217000.2"/>
    <property type="gene ID" value="AET3Gv21217000"/>
</dbReference>